<evidence type="ECO:0000256" key="2">
    <source>
        <dbReference type="SAM" id="Phobius"/>
    </source>
</evidence>
<dbReference type="PANTHER" id="PTHR33392:SF6">
    <property type="entry name" value="POLYISOPRENYL-TEICHOIC ACID--PEPTIDOGLYCAN TEICHOIC ACID TRANSFERASE TAGU"/>
    <property type="match status" value="1"/>
</dbReference>
<dbReference type="Gene3D" id="3.40.630.190">
    <property type="entry name" value="LCP protein"/>
    <property type="match status" value="1"/>
</dbReference>
<dbReference type="STRING" id="357809.Cphy_3783"/>
<sequence length="367" mass="41689">MNNKKTSYDPIEDIWDEQSEDYMEEQQSVSFNKRSKQKRKKKTNKVLKRCLAAFIIVGSLALLIFGTRFGRGLLYHMASSYVYGALEHDNGSTEAMNQNNNVIVGRQEEGVLNILLFGIEEIGGARNTDSMMIASINSNKKTVKLVSLMRDTYVSIPGWKSTKLNAAYAKGGVDLLIKTIEENYKLHIDAYASVNFESFENIVDSIGGVSIELGKEEAKYLRRTNYISNPEYRTVKAGVNTLNGNQLLGYCRVRKVKTLGGANNDYGRTVRHRRAMNAIFDKVKSQNIFKTASQANKWMGYVTTNIAKDQIEDIISTVMENHINTIDTLRIPVDGMFNDPKVYQGVTYPLVLDWDKNIEELYRFLYE</sequence>
<dbReference type="EMBL" id="CP000885">
    <property type="protein sequence ID" value="ABX44130.1"/>
    <property type="molecule type" value="Genomic_DNA"/>
</dbReference>
<dbReference type="OrthoDB" id="27330at2"/>
<feature type="transmembrane region" description="Helical" evidence="2">
    <location>
        <begin position="46"/>
        <end position="66"/>
    </location>
</feature>
<dbReference type="Proteomes" id="UP000000370">
    <property type="component" value="Chromosome"/>
</dbReference>
<dbReference type="PANTHER" id="PTHR33392">
    <property type="entry name" value="POLYISOPRENYL-TEICHOIC ACID--PEPTIDOGLYCAN TEICHOIC ACID TRANSFERASE TAGU"/>
    <property type="match status" value="1"/>
</dbReference>
<keyword evidence="2" id="KW-0472">Membrane</keyword>
<comment type="similarity">
    <text evidence="1">Belongs to the LytR/CpsA/Psr (LCP) family.</text>
</comment>
<feature type="domain" description="Cell envelope-related transcriptional attenuator" evidence="3">
    <location>
        <begin position="127"/>
        <end position="284"/>
    </location>
</feature>
<dbReference type="AlphaFoldDB" id="A9KKD9"/>
<dbReference type="eggNOG" id="COG1316">
    <property type="taxonomic scope" value="Bacteria"/>
</dbReference>
<evidence type="ECO:0000256" key="1">
    <source>
        <dbReference type="ARBA" id="ARBA00006068"/>
    </source>
</evidence>
<protein>
    <submittedName>
        <fullName evidence="4">Cell envelope-related transcriptional attenuator</fullName>
    </submittedName>
</protein>
<dbReference type="InterPro" id="IPR050922">
    <property type="entry name" value="LytR/CpsA/Psr_CW_biosynth"/>
</dbReference>
<keyword evidence="2" id="KW-0812">Transmembrane</keyword>
<evidence type="ECO:0000313" key="4">
    <source>
        <dbReference type="EMBL" id="ABX44130.1"/>
    </source>
</evidence>
<evidence type="ECO:0000313" key="5">
    <source>
        <dbReference type="Proteomes" id="UP000000370"/>
    </source>
</evidence>
<name>A9KKD9_LACP7</name>
<keyword evidence="2" id="KW-1133">Transmembrane helix</keyword>
<reference evidence="5" key="1">
    <citation type="submission" date="2007-11" db="EMBL/GenBank/DDBJ databases">
        <title>Complete genome sequence of Clostridium phytofermentans ISDg.</title>
        <authorList>
            <person name="Leschine S.B."/>
            <person name="Warnick T.A."/>
            <person name="Blanchard J.L."/>
            <person name="Schnell D.J."/>
            <person name="Petit E.L."/>
            <person name="LaTouf W.G."/>
            <person name="Copeland A."/>
            <person name="Lucas S."/>
            <person name="Lapidus A."/>
            <person name="Barry K."/>
            <person name="Glavina del Rio T."/>
            <person name="Dalin E."/>
            <person name="Tice H."/>
            <person name="Pitluck S."/>
            <person name="Kiss H."/>
            <person name="Brettin T."/>
            <person name="Bruce D."/>
            <person name="Detter J.C."/>
            <person name="Han C."/>
            <person name="Kuske C."/>
            <person name="Schmutz J."/>
            <person name="Larimer F."/>
            <person name="Land M."/>
            <person name="Hauser L."/>
            <person name="Kyrpides N."/>
            <person name="Kim E.A."/>
            <person name="Richardson P."/>
        </authorList>
    </citation>
    <scope>NUCLEOTIDE SEQUENCE [LARGE SCALE GENOMIC DNA]</scope>
    <source>
        <strain evidence="5">ATCC 700394 / DSM 18823 / ISDg</strain>
    </source>
</reference>
<proteinExistence type="inferred from homology"/>
<keyword evidence="5" id="KW-1185">Reference proteome</keyword>
<dbReference type="HOGENOM" id="CLU_016455_1_2_9"/>
<dbReference type="NCBIfam" id="TIGR00350">
    <property type="entry name" value="lytR_cpsA_psr"/>
    <property type="match status" value="1"/>
</dbReference>
<accession>A9KKD9</accession>
<dbReference type="InterPro" id="IPR004474">
    <property type="entry name" value="LytR_CpsA_psr"/>
</dbReference>
<organism evidence="4 5">
    <name type="scientific">Lachnoclostridium phytofermentans (strain ATCC 700394 / DSM 18823 / ISDg)</name>
    <name type="common">Clostridium phytofermentans</name>
    <dbReference type="NCBI Taxonomy" id="357809"/>
    <lineage>
        <taxon>Bacteria</taxon>
        <taxon>Bacillati</taxon>
        <taxon>Bacillota</taxon>
        <taxon>Clostridia</taxon>
        <taxon>Lachnospirales</taxon>
        <taxon>Lachnospiraceae</taxon>
    </lineage>
</organism>
<gene>
    <name evidence="4" type="ordered locus">Cphy_3783</name>
</gene>
<evidence type="ECO:0000259" key="3">
    <source>
        <dbReference type="Pfam" id="PF03816"/>
    </source>
</evidence>
<dbReference type="RefSeq" id="WP_012201778.1">
    <property type="nucleotide sequence ID" value="NC_010001.1"/>
</dbReference>
<dbReference type="Pfam" id="PF03816">
    <property type="entry name" value="LytR_cpsA_psr"/>
    <property type="match status" value="1"/>
</dbReference>
<dbReference type="KEGG" id="cpy:Cphy_3783"/>